<keyword evidence="2" id="KW-1185">Reference proteome</keyword>
<dbReference type="AlphaFoldDB" id="A0A0C2Y0R4"/>
<reference evidence="2" key="2">
    <citation type="submission" date="2015-01" db="EMBL/GenBank/DDBJ databases">
        <title>Evolutionary Origins and Diversification of the Mycorrhizal Mutualists.</title>
        <authorList>
            <consortium name="DOE Joint Genome Institute"/>
            <consortium name="Mycorrhizal Genomics Consortium"/>
            <person name="Kohler A."/>
            <person name="Kuo A."/>
            <person name="Nagy L.G."/>
            <person name="Floudas D."/>
            <person name="Copeland A."/>
            <person name="Barry K.W."/>
            <person name="Cichocki N."/>
            <person name="Veneault-Fourrey C."/>
            <person name="LaButti K."/>
            <person name="Lindquist E.A."/>
            <person name="Lipzen A."/>
            <person name="Lundell T."/>
            <person name="Morin E."/>
            <person name="Murat C."/>
            <person name="Riley R."/>
            <person name="Ohm R."/>
            <person name="Sun H."/>
            <person name="Tunlid A."/>
            <person name="Henrissat B."/>
            <person name="Grigoriev I.V."/>
            <person name="Hibbett D.S."/>
            <person name="Martin F."/>
        </authorList>
    </citation>
    <scope>NUCLEOTIDE SEQUENCE [LARGE SCALE GENOMIC DNA]</scope>
    <source>
        <strain evidence="2">h7</strain>
    </source>
</reference>
<reference evidence="1 2" key="1">
    <citation type="submission" date="2014-04" db="EMBL/GenBank/DDBJ databases">
        <authorList>
            <consortium name="DOE Joint Genome Institute"/>
            <person name="Kuo A."/>
            <person name="Gay G."/>
            <person name="Dore J."/>
            <person name="Kohler A."/>
            <person name="Nagy L.G."/>
            <person name="Floudas D."/>
            <person name="Copeland A."/>
            <person name="Barry K.W."/>
            <person name="Cichocki N."/>
            <person name="Veneault-Fourrey C."/>
            <person name="LaButti K."/>
            <person name="Lindquist E.A."/>
            <person name="Lipzen A."/>
            <person name="Lundell T."/>
            <person name="Morin E."/>
            <person name="Murat C."/>
            <person name="Sun H."/>
            <person name="Tunlid A."/>
            <person name="Henrissat B."/>
            <person name="Grigoriev I.V."/>
            <person name="Hibbett D.S."/>
            <person name="Martin F."/>
            <person name="Nordberg H.P."/>
            <person name="Cantor M.N."/>
            <person name="Hua S.X."/>
        </authorList>
    </citation>
    <scope>NUCLEOTIDE SEQUENCE [LARGE SCALE GENOMIC DNA]</scope>
    <source>
        <strain evidence="2">h7</strain>
    </source>
</reference>
<evidence type="ECO:0000313" key="2">
    <source>
        <dbReference type="Proteomes" id="UP000053424"/>
    </source>
</evidence>
<gene>
    <name evidence="1" type="ORF">M413DRAFT_443391</name>
</gene>
<dbReference type="OrthoDB" id="3139399at2759"/>
<protein>
    <recommendedName>
        <fullName evidence="3">F-box domain-containing protein</fullName>
    </recommendedName>
</protein>
<dbReference type="HOGENOM" id="CLU_698410_0_0_1"/>
<evidence type="ECO:0008006" key="3">
    <source>
        <dbReference type="Google" id="ProtNLM"/>
    </source>
</evidence>
<sequence>MTLQPAGGPRLTLQLFPVEIINIIFIYTLPDDALDHEQPDIRVSPMLLCHVCSRWRSIALRLPALWANLYHLVRLSKHREQESGSIAMGGYPISLEFLKWWSCNLGPNHPFQFRFYTMDDDADFFQEPTFVTLFNLAQHLDIKNDTAWRIRNDSRRESPMLTFPHLESLRIPHEAGFPQSITDIFPLRPKHPILKLHMQRFHLEHDDVFEHPPIPWSSLTHLVFDAVYLFTFTWFDLIRSCVNLQSGYFHLRLPRLEDPDAAYPSQFTHCELRELVIRLDDYYPRNIGQDLLQNLSLPCLTSFRLSARLTTQGLYCVLESMPPFINLYWIAGNSIWFRAFDDDEHILQIHSRTAPRHPRQRPDKFVSVYRKADDPIFRQSLFVELIAVGRAHEQFP</sequence>
<dbReference type="Proteomes" id="UP000053424">
    <property type="component" value="Unassembled WGS sequence"/>
</dbReference>
<proteinExistence type="predicted"/>
<dbReference type="SUPFAM" id="SSF52047">
    <property type="entry name" value="RNI-like"/>
    <property type="match status" value="1"/>
</dbReference>
<evidence type="ECO:0000313" key="1">
    <source>
        <dbReference type="EMBL" id="KIM43458.1"/>
    </source>
</evidence>
<accession>A0A0C2Y0R4</accession>
<dbReference type="EMBL" id="KN831775">
    <property type="protein sequence ID" value="KIM43458.1"/>
    <property type="molecule type" value="Genomic_DNA"/>
</dbReference>
<organism evidence="1 2">
    <name type="scientific">Hebeloma cylindrosporum</name>
    <dbReference type="NCBI Taxonomy" id="76867"/>
    <lineage>
        <taxon>Eukaryota</taxon>
        <taxon>Fungi</taxon>
        <taxon>Dikarya</taxon>
        <taxon>Basidiomycota</taxon>
        <taxon>Agaricomycotina</taxon>
        <taxon>Agaricomycetes</taxon>
        <taxon>Agaricomycetidae</taxon>
        <taxon>Agaricales</taxon>
        <taxon>Agaricineae</taxon>
        <taxon>Hymenogastraceae</taxon>
        <taxon>Hebeloma</taxon>
    </lineage>
</organism>
<name>A0A0C2Y0R4_HEBCY</name>